<dbReference type="PANTHER" id="PTHR22726">
    <property type="entry name" value="METALLOENDOPEPTIDASE OMA1"/>
    <property type="match status" value="1"/>
</dbReference>
<dbReference type="GO" id="GO:0016020">
    <property type="term" value="C:membrane"/>
    <property type="evidence" value="ECO:0007669"/>
    <property type="project" value="TreeGrafter"/>
</dbReference>
<evidence type="ECO:0000259" key="7">
    <source>
        <dbReference type="Pfam" id="PF01435"/>
    </source>
</evidence>
<feature type="domain" description="Peptidase M48" evidence="7">
    <location>
        <begin position="164"/>
        <end position="350"/>
    </location>
</feature>
<comment type="cofactor">
    <cofactor evidence="6">
        <name>Zn(2+)</name>
        <dbReference type="ChEBI" id="CHEBI:29105"/>
    </cofactor>
    <text evidence="6">Binds 1 zinc ion per subunit.</text>
</comment>
<evidence type="ECO:0000256" key="5">
    <source>
        <dbReference type="ARBA" id="ARBA00023049"/>
    </source>
</evidence>
<dbReference type="Pfam" id="PF23368">
    <property type="entry name" value="DUF7092"/>
    <property type="match status" value="1"/>
</dbReference>
<keyword evidence="1 6" id="KW-0645">Protease</keyword>
<dbReference type="RefSeq" id="WP_130483258.1">
    <property type="nucleotide sequence ID" value="NZ_SGWV01000011.1"/>
</dbReference>
<keyword evidence="4 6" id="KW-0862">Zinc</keyword>
<dbReference type="PANTHER" id="PTHR22726:SF24">
    <property type="entry name" value="M48 FAMILY METALLOPEPTIDASE"/>
    <property type="match status" value="1"/>
</dbReference>
<keyword evidence="5 6" id="KW-0482">Metalloprotease</keyword>
<organism evidence="9 10">
    <name type="scientific">Sphaerotilus mobilis</name>
    <dbReference type="NCBI Taxonomy" id="47994"/>
    <lineage>
        <taxon>Bacteria</taxon>
        <taxon>Pseudomonadati</taxon>
        <taxon>Pseudomonadota</taxon>
        <taxon>Betaproteobacteria</taxon>
        <taxon>Burkholderiales</taxon>
        <taxon>Sphaerotilaceae</taxon>
        <taxon>Sphaerotilus</taxon>
    </lineage>
</organism>
<dbReference type="Proteomes" id="UP000293433">
    <property type="component" value="Unassembled WGS sequence"/>
</dbReference>
<sequence length="353" mass="37544">MDQAPALLYDGRSPRARAVRLRIDGDRLHAEAADAIDAHDTPSLNWPLAGLRWPERQRHGPRQMDLPDGASLQSVDPQAWDALARQAGQRDSRVVRLQQSWRGTCVALLLVLLAVAGLQRWGVPAAASGITALLPPSIDRTLGERTLAALDGQMFQPSRVDAAAQARLQRVMAEVLARLPPGRASADAPAGRLLLRDAGREANAWALPDGSIVVSDAMVALILQDTAPADVDAMLVGLLGHELGHVHRRHGLTMLVQASLTTAFGTLVFGDASGLLASAPLLLGQLAWSREAEREADLDALAQLRAHGLSGEPMAVLLERLHGPASAAGRADAGLLSSHPDHAERIAGFRQAR</sequence>
<protein>
    <submittedName>
        <fullName evidence="9">Peptidase M48-like protein</fullName>
    </submittedName>
</protein>
<dbReference type="InterPro" id="IPR001915">
    <property type="entry name" value="Peptidase_M48"/>
</dbReference>
<evidence type="ECO:0000313" key="9">
    <source>
        <dbReference type="EMBL" id="RZS52268.1"/>
    </source>
</evidence>
<evidence type="ECO:0000256" key="3">
    <source>
        <dbReference type="ARBA" id="ARBA00022801"/>
    </source>
</evidence>
<evidence type="ECO:0000259" key="8">
    <source>
        <dbReference type="Pfam" id="PF23368"/>
    </source>
</evidence>
<evidence type="ECO:0000256" key="1">
    <source>
        <dbReference type="ARBA" id="ARBA00022670"/>
    </source>
</evidence>
<dbReference type="CDD" id="cd07332">
    <property type="entry name" value="M48C_Oma1_like"/>
    <property type="match status" value="1"/>
</dbReference>
<name>A0A4Q7LG08_9BURK</name>
<evidence type="ECO:0000256" key="6">
    <source>
        <dbReference type="RuleBase" id="RU003983"/>
    </source>
</evidence>
<dbReference type="EMBL" id="SGWV01000011">
    <property type="protein sequence ID" value="RZS52268.1"/>
    <property type="molecule type" value="Genomic_DNA"/>
</dbReference>
<gene>
    <name evidence="9" type="ORF">EV685_3460</name>
</gene>
<dbReference type="Gene3D" id="3.30.2010.10">
    <property type="entry name" value="Metalloproteases ('zincins'), catalytic domain"/>
    <property type="match status" value="1"/>
</dbReference>
<dbReference type="OrthoDB" id="9810445at2"/>
<proteinExistence type="inferred from homology"/>
<dbReference type="InterPro" id="IPR051156">
    <property type="entry name" value="Mito/Outer_Membr_Metalloprot"/>
</dbReference>
<dbReference type="GO" id="GO:0004222">
    <property type="term" value="F:metalloendopeptidase activity"/>
    <property type="evidence" value="ECO:0007669"/>
    <property type="project" value="InterPro"/>
</dbReference>
<dbReference type="Pfam" id="PF01435">
    <property type="entry name" value="Peptidase_M48"/>
    <property type="match status" value="1"/>
</dbReference>
<evidence type="ECO:0000256" key="2">
    <source>
        <dbReference type="ARBA" id="ARBA00022723"/>
    </source>
</evidence>
<dbReference type="InterPro" id="IPR055518">
    <property type="entry name" value="DUF7092"/>
</dbReference>
<dbReference type="AlphaFoldDB" id="A0A4Q7LG08"/>
<comment type="similarity">
    <text evidence="6">Belongs to the peptidase M48 family.</text>
</comment>
<reference evidence="9 10" key="1">
    <citation type="submission" date="2019-02" db="EMBL/GenBank/DDBJ databases">
        <title>Genomic Encyclopedia of Type Strains, Phase IV (KMG-IV): sequencing the most valuable type-strain genomes for metagenomic binning, comparative biology and taxonomic classification.</title>
        <authorList>
            <person name="Goeker M."/>
        </authorList>
    </citation>
    <scope>NUCLEOTIDE SEQUENCE [LARGE SCALE GENOMIC DNA]</scope>
    <source>
        <strain evidence="9 10">DSM 10617</strain>
    </source>
</reference>
<keyword evidence="3 6" id="KW-0378">Hydrolase</keyword>
<feature type="domain" description="DUF7092" evidence="8">
    <location>
        <begin position="4"/>
        <end position="86"/>
    </location>
</feature>
<keyword evidence="2" id="KW-0479">Metal-binding</keyword>
<evidence type="ECO:0000313" key="10">
    <source>
        <dbReference type="Proteomes" id="UP000293433"/>
    </source>
</evidence>
<dbReference type="GO" id="GO:0046872">
    <property type="term" value="F:metal ion binding"/>
    <property type="evidence" value="ECO:0007669"/>
    <property type="project" value="UniProtKB-KW"/>
</dbReference>
<evidence type="ECO:0000256" key="4">
    <source>
        <dbReference type="ARBA" id="ARBA00022833"/>
    </source>
</evidence>
<dbReference type="GO" id="GO:0051603">
    <property type="term" value="P:proteolysis involved in protein catabolic process"/>
    <property type="evidence" value="ECO:0007669"/>
    <property type="project" value="TreeGrafter"/>
</dbReference>
<keyword evidence="10" id="KW-1185">Reference proteome</keyword>
<comment type="caution">
    <text evidence="9">The sequence shown here is derived from an EMBL/GenBank/DDBJ whole genome shotgun (WGS) entry which is preliminary data.</text>
</comment>
<accession>A0A4Q7LG08</accession>